<dbReference type="InterPro" id="IPR001611">
    <property type="entry name" value="Leu-rich_rpt"/>
</dbReference>
<keyword evidence="4" id="KW-1185">Reference proteome</keyword>
<dbReference type="InterPro" id="IPR032675">
    <property type="entry name" value="LRR_dom_sf"/>
</dbReference>
<evidence type="ECO:0000256" key="1">
    <source>
        <dbReference type="SAM" id="MobiDB-lite"/>
    </source>
</evidence>
<proteinExistence type="predicted"/>
<dbReference type="AlphaFoldDB" id="A0A7S3ZPY3"/>
<dbReference type="EMBL" id="CAKKNE010000002">
    <property type="protein sequence ID" value="CAH0368604.1"/>
    <property type="molecule type" value="Genomic_DNA"/>
</dbReference>
<protein>
    <submittedName>
        <fullName evidence="2">Uncharacterized protein</fullName>
    </submittedName>
</protein>
<dbReference type="PROSITE" id="PS51450">
    <property type="entry name" value="LRR"/>
    <property type="match status" value="1"/>
</dbReference>
<dbReference type="InterPro" id="IPR040091">
    <property type="entry name" value="LRRC56"/>
</dbReference>
<dbReference type="Proteomes" id="UP000789595">
    <property type="component" value="Unassembled WGS sequence"/>
</dbReference>
<dbReference type="Pfam" id="PF14580">
    <property type="entry name" value="LRR_9"/>
    <property type="match status" value="1"/>
</dbReference>
<name>A0A7S3ZPY3_9STRA</name>
<feature type="compositionally biased region" description="Basic residues" evidence="1">
    <location>
        <begin position="401"/>
        <end position="413"/>
    </location>
</feature>
<accession>A0A7S3ZPY3</accession>
<evidence type="ECO:0000313" key="4">
    <source>
        <dbReference type="Proteomes" id="UP000789595"/>
    </source>
</evidence>
<dbReference type="PANTHER" id="PTHR22708">
    <property type="entry name" value="LEUCINE-RICH REPEAT-CONTAINING PROTEIN 56"/>
    <property type="match status" value="1"/>
</dbReference>
<dbReference type="PANTHER" id="PTHR22708:SF0">
    <property type="entry name" value="LEUCINE-RICH REPEAT-CONTAINING PROTEIN 56"/>
    <property type="match status" value="1"/>
</dbReference>
<dbReference type="EMBL" id="HBIW01006710">
    <property type="protein sequence ID" value="CAE0690168.1"/>
    <property type="molecule type" value="Transcribed_RNA"/>
</dbReference>
<dbReference type="SUPFAM" id="SSF52058">
    <property type="entry name" value="L domain-like"/>
    <property type="match status" value="1"/>
</dbReference>
<feature type="compositionally biased region" description="Polar residues" evidence="1">
    <location>
        <begin position="245"/>
        <end position="254"/>
    </location>
</feature>
<dbReference type="Gene3D" id="3.80.10.10">
    <property type="entry name" value="Ribonuclease Inhibitor"/>
    <property type="match status" value="1"/>
</dbReference>
<gene>
    <name evidence="2" type="ORF">PCAL00307_LOCUS5603</name>
    <name evidence="3" type="ORF">PECAL_2P16750</name>
</gene>
<organism evidence="2">
    <name type="scientific">Pelagomonas calceolata</name>
    <dbReference type="NCBI Taxonomy" id="35677"/>
    <lineage>
        <taxon>Eukaryota</taxon>
        <taxon>Sar</taxon>
        <taxon>Stramenopiles</taxon>
        <taxon>Ochrophyta</taxon>
        <taxon>Pelagophyceae</taxon>
        <taxon>Pelagomonadales</taxon>
        <taxon>Pelagomonadaceae</taxon>
        <taxon>Pelagomonas</taxon>
    </lineage>
</organism>
<reference evidence="3" key="2">
    <citation type="submission" date="2021-11" db="EMBL/GenBank/DDBJ databases">
        <authorList>
            <consortium name="Genoscope - CEA"/>
            <person name="William W."/>
        </authorList>
    </citation>
    <scope>NUCLEOTIDE SEQUENCE</scope>
</reference>
<sequence>MRGSPTEEFVDAGVVFDVRAFCPQLKDTSRDALKDVDEVTLVNLDTGREATHELGEQLPRLERLRFRQSKLCSFRDLGCDLLNLRVLHAARCGVSDFDGVAALPALEELYLSFNDVEDCTALAFQENLMVLDLESNRIGDVAQLDALSTCDKLSCLTLLGCPIASTKDYRDSIAMALPTLEVLDDNKLNESDGDVVENTEEAALDEFIRQETELTAYSIKANAGSIHSPSHPCWAELRALRQGATQSSEASSLTHGGRGALNGRLRPQKKEQDPEEAALAKLRSRAAQSPPSKPKPFLASPSPQKSGFRVLAPPGKPLAAAPASPVVASPVASPVRAAATPVAAPVARRASPVKPKLDPNVVLRPAIASRASPRTDLVRELLGSPQVHRADAPLTSAQKTTLKRRTRPKKKLHHAVSTFELAKRSAAKSAFADPATREVT</sequence>
<evidence type="ECO:0000313" key="2">
    <source>
        <dbReference type="EMBL" id="CAE0690168.1"/>
    </source>
</evidence>
<feature type="region of interest" description="Disordered" evidence="1">
    <location>
        <begin position="245"/>
        <end position="313"/>
    </location>
</feature>
<feature type="region of interest" description="Disordered" evidence="1">
    <location>
        <begin position="388"/>
        <end position="413"/>
    </location>
</feature>
<evidence type="ECO:0000313" key="3">
    <source>
        <dbReference type="EMBL" id="CAH0368604.1"/>
    </source>
</evidence>
<reference evidence="2" key="1">
    <citation type="submission" date="2021-01" db="EMBL/GenBank/DDBJ databases">
        <authorList>
            <person name="Corre E."/>
            <person name="Pelletier E."/>
            <person name="Niang G."/>
            <person name="Scheremetjew M."/>
            <person name="Finn R."/>
            <person name="Kale V."/>
            <person name="Holt S."/>
            <person name="Cochrane G."/>
            <person name="Meng A."/>
            <person name="Brown T."/>
            <person name="Cohen L."/>
        </authorList>
    </citation>
    <scope>NUCLEOTIDE SEQUENCE</scope>
    <source>
        <strain evidence="2">CCMP1756</strain>
    </source>
</reference>
<dbReference type="OrthoDB" id="201275at2759"/>